<dbReference type="Gene3D" id="3.10.180.10">
    <property type="entry name" value="2,3-Dihydroxybiphenyl 1,2-Dioxygenase, domain 1"/>
    <property type="match status" value="1"/>
</dbReference>
<dbReference type="EMBL" id="CP089984">
    <property type="protein sequence ID" value="WXB20217.1"/>
    <property type="molecule type" value="Genomic_DNA"/>
</dbReference>
<dbReference type="SUPFAM" id="SSF54593">
    <property type="entry name" value="Glyoxalase/Bleomycin resistance protein/Dihydroxybiphenyl dioxygenase"/>
    <property type="match status" value="1"/>
</dbReference>
<feature type="domain" description="VOC" evidence="1">
    <location>
        <begin position="1"/>
        <end position="69"/>
    </location>
</feature>
<reference evidence="2 3" key="1">
    <citation type="submission" date="2021-12" db="EMBL/GenBank/DDBJ databases">
        <title>Discovery of the Pendulisporaceae a myxobacterial family with distinct sporulation behavior and unique specialized metabolism.</title>
        <authorList>
            <person name="Garcia R."/>
            <person name="Popoff A."/>
            <person name="Bader C.D."/>
            <person name="Loehr J."/>
            <person name="Walesch S."/>
            <person name="Walt C."/>
            <person name="Boldt J."/>
            <person name="Bunk B."/>
            <person name="Haeckl F.J.F.P.J."/>
            <person name="Gunesch A.P."/>
            <person name="Birkelbach J."/>
            <person name="Nuebel U."/>
            <person name="Pietschmann T."/>
            <person name="Bach T."/>
            <person name="Mueller R."/>
        </authorList>
    </citation>
    <scope>NUCLEOTIDE SEQUENCE [LARGE SCALE GENOMIC DNA]</scope>
    <source>
        <strain evidence="2 3">MSr11954</strain>
    </source>
</reference>
<dbReference type="InterPro" id="IPR052393">
    <property type="entry name" value="Cadmium-induced_rsp"/>
</dbReference>
<name>A0ABZ2MCH7_9BACT</name>
<keyword evidence="3" id="KW-1185">Reference proteome</keyword>
<evidence type="ECO:0000259" key="1">
    <source>
        <dbReference type="PROSITE" id="PS51819"/>
    </source>
</evidence>
<dbReference type="PANTHER" id="PTHR41294">
    <property type="entry name" value="CADMIUM-INDUCED PROTEIN CADI"/>
    <property type="match status" value="1"/>
</dbReference>
<evidence type="ECO:0000313" key="2">
    <source>
        <dbReference type="EMBL" id="WXB20217.1"/>
    </source>
</evidence>
<sequence>MQEAPRTGVNASHFGVQVGSTEDVTVAWSRFKQAGLETFTEENTACCYAMQDKVWIRDPDGNHWEVFARTPRPMCNRQRSFRGRARRRPR</sequence>
<dbReference type="Pfam" id="PF00903">
    <property type="entry name" value="Glyoxalase"/>
    <property type="match status" value="1"/>
</dbReference>
<dbReference type="PROSITE" id="PS51819">
    <property type="entry name" value="VOC"/>
    <property type="match status" value="1"/>
</dbReference>
<dbReference type="InterPro" id="IPR029068">
    <property type="entry name" value="Glyas_Bleomycin-R_OHBP_Dase"/>
</dbReference>
<dbReference type="PANTHER" id="PTHR41294:SF1">
    <property type="entry name" value="CADMIUM-INDUCED PROTEIN CADI"/>
    <property type="match status" value="1"/>
</dbReference>
<dbReference type="Proteomes" id="UP001370348">
    <property type="component" value="Chromosome"/>
</dbReference>
<proteinExistence type="predicted"/>
<dbReference type="InterPro" id="IPR004360">
    <property type="entry name" value="Glyas_Fos-R_dOase_dom"/>
</dbReference>
<protein>
    <submittedName>
        <fullName evidence="2">VOC family protein</fullName>
    </submittedName>
</protein>
<evidence type="ECO:0000313" key="3">
    <source>
        <dbReference type="Proteomes" id="UP001370348"/>
    </source>
</evidence>
<accession>A0ABZ2MCH7</accession>
<dbReference type="InterPro" id="IPR037523">
    <property type="entry name" value="VOC_core"/>
</dbReference>
<gene>
    <name evidence="2" type="ORF">LZC94_19825</name>
</gene>
<organism evidence="2 3">
    <name type="scientific">Pendulispora albinea</name>
    <dbReference type="NCBI Taxonomy" id="2741071"/>
    <lineage>
        <taxon>Bacteria</taxon>
        <taxon>Pseudomonadati</taxon>
        <taxon>Myxococcota</taxon>
        <taxon>Myxococcia</taxon>
        <taxon>Myxococcales</taxon>
        <taxon>Sorangiineae</taxon>
        <taxon>Pendulisporaceae</taxon>
        <taxon>Pendulispora</taxon>
    </lineage>
</organism>